<sequence length="153" mass="17050">MTDFLRLSRKNRDRAYEQKRNFIWSIAPTSLLALRHDSSLSTHCLFPLFLGIDSAIYVDEVIRTTVYLDVRVCISILHPRGDDPNGYDLASECWAPVHTVISRIVPLQIFVQIAAIVHNVVASDSPSITCGDLKREALAIEVGIVLPILPPVS</sequence>
<dbReference type="AlphaFoldDB" id="A0ABD1NI85"/>
<accession>A0ABD1NI85</accession>
<dbReference type="InterPro" id="IPR016135">
    <property type="entry name" value="UBQ-conjugating_enzyme/RWD"/>
</dbReference>
<gene>
    <name evidence="1" type="ORF">Fmac_001830</name>
</gene>
<dbReference type="SUPFAM" id="SSF54495">
    <property type="entry name" value="UBC-like"/>
    <property type="match status" value="1"/>
</dbReference>
<dbReference type="EMBL" id="JBGMDY010000001">
    <property type="protein sequence ID" value="KAL2347830.1"/>
    <property type="molecule type" value="Genomic_DNA"/>
</dbReference>
<comment type="caution">
    <text evidence="1">The sequence shown here is derived from an EMBL/GenBank/DDBJ whole genome shotgun (WGS) entry which is preliminary data.</text>
</comment>
<name>A0ABD1NI85_9FABA</name>
<dbReference type="Proteomes" id="UP001603857">
    <property type="component" value="Unassembled WGS sequence"/>
</dbReference>
<proteinExistence type="predicted"/>
<evidence type="ECO:0000313" key="2">
    <source>
        <dbReference type="Proteomes" id="UP001603857"/>
    </source>
</evidence>
<organism evidence="1 2">
    <name type="scientific">Flemingia macrophylla</name>
    <dbReference type="NCBI Taxonomy" id="520843"/>
    <lineage>
        <taxon>Eukaryota</taxon>
        <taxon>Viridiplantae</taxon>
        <taxon>Streptophyta</taxon>
        <taxon>Embryophyta</taxon>
        <taxon>Tracheophyta</taxon>
        <taxon>Spermatophyta</taxon>
        <taxon>Magnoliopsida</taxon>
        <taxon>eudicotyledons</taxon>
        <taxon>Gunneridae</taxon>
        <taxon>Pentapetalae</taxon>
        <taxon>rosids</taxon>
        <taxon>fabids</taxon>
        <taxon>Fabales</taxon>
        <taxon>Fabaceae</taxon>
        <taxon>Papilionoideae</taxon>
        <taxon>50 kb inversion clade</taxon>
        <taxon>NPAAA clade</taxon>
        <taxon>indigoferoid/millettioid clade</taxon>
        <taxon>Phaseoleae</taxon>
        <taxon>Flemingia</taxon>
    </lineage>
</organism>
<reference evidence="1 2" key="1">
    <citation type="submission" date="2024-08" db="EMBL/GenBank/DDBJ databases">
        <title>Insights into the chromosomal genome structure of Flemingia macrophylla.</title>
        <authorList>
            <person name="Ding Y."/>
            <person name="Zhao Y."/>
            <person name="Bi W."/>
            <person name="Wu M."/>
            <person name="Zhao G."/>
            <person name="Gong Y."/>
            <person name="Li W."/>
            <person name="Zhang P."/>
        </authorList>
    </citation>
    <scope>NUCLEOTIDE SEQUENCE [LARGE SCALE GENOMIC DNA]</scope>
    <source>
        <strain evidence="1">DYQJB</strain>
        <tissue evidence="1">Leaf</tissue>
    </source>
</reference>
<keyword evidence="2" id="KW-1185">Reference proteome</keyword>
<evidence type="ECO:0000313" key="1">
    <source>
        <dbReference type="EMBL" id="KAL2347830.1"/>
    </source>
</evidence>
<protein>
    <submittedName>
        <fullName evidence="1">Uncharacterized protein</fullName>
    </submittedName>
</protein>